<gene>
    <name evidence="3" type="ORF">IAC85_00465</name>
</gene>
<comment type="caution">
    <text evidence="3">The sequence shown here is derived from an EMBL/GenBank/DDBJ whole genome shotgun (WGS) entry which is preliminary data.</text>
</comment>
<accession>A0A9D1CJX3</accession>
<dbReference type="GO" id="GO:0032196">
    <property type="term" value="P:transposition"/>
    <property type="evidence" value="ECO:0007669"/>
    <property type="project" value="TreeGrafter"/>
</dbReference>
<reference evidence="3" key="1">
    <citation type="submission" date="2020-10" db="EMBL/GenBank/DDBJ databases">
        <authorList>
            <person name="Gilroy R."/>
        </authorList>
    </citation>
    <scope>NUCLEOTIDE SEQUENCE</scope>
    <source>
        <strain evidence="3">CHK165-10780</strain>
    </source>
</reference>
<dbReference type="Proteomes" id="UP000886725">
    <property type="component" value="Unassembled WGS sequence"/>
</dbReference>
<dbReference type="EMBL" id="DVFU01000012">
    <property type="protein sequence ID" value="HIQ64192.1"/>
    <property type="molecule type" value="Genomic_DNA"/>
</dbReference>
<evidence type="ECO:0000313" key="4">
    <source>
        <dbReference type="Proteomes" id="UP000886725"/>
    </source>
</evidence>
<sequence length="381" mass="44243">MSNNKHLSFDDRLTIEYNLSLSKSFKYIGKLLDKDCTTISKEIRNHYKVMNTGSIGRRFNNCLFRKTCTNRGKTCVISNCINFKEEKCPLLNKPPYVCNGCKNKTNCTLTKHFYDATFAFQEYNDVLVETRQGLLINQSEIDYLNSILVPLIKNQGQSIHQAISNNKNKIMFSDKTIYKLIDLGLLEVKNIDLPRKVRFRQRRKKTTIYKVDKNCLVGRTYEDFLEYMKNNPDTPIVQMDTVEGMKGGKVLLTIHFVGCSFMLAFIRDHNDAQSIIDIFNYLQKTLGINKFKELFVLILTDNGSEFSNPTEIEFDLDTGEKRTQIFYCHPSSPYEKGSCEVNHELLRRILPKGTSFDDLNQKDINLMMSHINSYKRKKLNN</sequence>
<dbReference type="NCBIfam" id="NF033563">
    <property type="entry name" value="transpos_IS30"/>
    <property type="match status" value="1"/>
</dbReference>
<evidence type="ECO:0000259" key="2">
    <source>
        <dbReference type="PROSITE" id="PS50994"/>
    </source>
</evidence>
<proteinExistence type="predicted"/>
<dbReference type="Pfam" id="PF13936">
    <property type="entry name" value="HTH_38"/>
    <property type="match status" value="1"/>
</dbReference>
<dbReference type="GO" id="GO:0006310">
    <property type="term" value="P:DNA recombination"/>
    <property type="evidence" value="ECO:0007669"/>
    <property type="project" value="UniProtKB-KW"/>
</dbReference>
<feature type="domain" description="Integrase catalytic" evidence="2">
    <location>
        <begin position="228"/>
        <end position="381"/>
    </location>
</feature>
<evidence type="ECO:0000256" key="1">
    <source>
        <dbReference type="ARBA" id="ARBA00023172"/>
    </source>
</evidence>
<dbReference type="SUPFAM" id="SSF53098">
    <property type="entry name" value="Ribonuclease H-like"/>
    <property type="match status" value="1"/>
</dbReference>
<organism evidence="3 4">
    <name type="scientific">Candidatus Faecenecus gallistercoris</name>
    <dbReference type="NCBI Taxonomy" id="2840793"/>
    <lineage>
        <taxon>Bacteria</taxon>
        <taxon>Bacillati</taxon>
        <taxon>Bacillota</taxon>
        <taxon>Bacillota incertae sedis</taxon>
        <taxon>Candidatus Faecenecus</taxon>
    </lineage>
</organism>
<dbReference type="InterPro" id="IPR012337">
    <property type="entry name" value="RNaseH-like_sf"/>
</dbReference>
<dbReference type="InterPro" id="IPR053392">
    <property type="entry name" value="Transposase_IS30-like"/>
</dbReference>
<dbReference type="GO" id="GO:0003676">
    <property type="term" value="F:nucleic acid binding"/>
    <property type="evidence" value="ECO:0007669"/>
    <property type="project" value="InterPro"/>
</dbReference>
<name>A0A9D1CJX3_9FIRM</name>
<dbReference type="AlphaFoldDB" id="A0A9D1CJX3"/>
<dbReference type="Gene3D" id="3.30.420.10">
    <property type="entry name" value="Ribonuclease H-like superfamily/Ribonuclease H"/>
    <property type="match status" value="1"/>
</dbReference>
<evidence type="ECO:0000313" key="3">
    <source>
        <dbReference type="EMBL" id="HIQ64192.1"/>
    </source>
</evidence>
<dbReference type="GO" id="GO:0004803">
    <property type="term" value="F:transposase activity"/>
    <property type="evidence" value="ECO:0007669"/>
    <property type="project" value="TreeGrafter"/>
</dbReference>
<dbReference type="InterPro" id="IPR025246">
    <property type="entry name" value="IS30-like_HTH"/>
</dbReference>
<dbReference type="GO" id="GO:0015074">
    <property type="term" value="P:DNA integration"/>
    <property type="evidence" value="ECO:0007669"/>
    <property type="project" value="InterPro"/>
</dbReference>
<dbReference type="PANTHER" id="PTHR10948">
    <property type="entry name" value="TRANSPOSASE"/>
    <property type="match status" value="1"/>
</dbReference>
<protein>
    <submittedName>
        <fullName evidence="3">IS30 family transposase</fullName>
    </submittedName>
</protein>
<dbReference type="GO" id="GO:0005829">
    <property type="term" value="C:cytosol"/>
    <property type="evidence" value="ECO:0007669"/>
    <property type="project" value="TreeGrafter"/>
</dbReference>
<dbReference type="PANTHER" id="PTHR10948:SF23">
    <property type="entry name" value="TRANSPOSASE INSI FOR INSERTION SEQUENCE ELEMENT IS30A-RELATED"/>
    <property type="match status" value="1"/>
</dbReference>
<dbReference type="InterPro" id="IPR051917">
    <property type="entry name" value="Transposase-Integrase"/>
</dbReference>
<dbReference type="InterPro" id="IPR036397">
    <property type="entry name" value="RNaseH_sf"/>
</dbReference>
<dbReference type="PROSITE" id="PS50994">
    <property type="entry name" value="INTEGRASE"/>
    <property type="match status" value="1"/>
</dbReference>
<feature type="non-terminal residue" evidence="3">
    <location>
        <position position="381"/>
    </location>
</feature>
<dbReference type="InterPro" id="IPR001584">
    <property type="entry name" value="Integrase_cat-core"/>
</dbReference>
<keyword evidence="1" id="KW-0233">DNA recombination</keyword>
<reference evidence="3" key="2">
    <citation type="journal article" date="2021" name="PeerJ">
        <title>Extensive microbial diversity within the chicken gut microbiome revealed by metagenomics and culture.</title>
        <authorList>
            <person name="Gilroy R."/>
            <person name="Ravi A."/>
            <person name="Getino M."/>
            <person name="Pursley I."/>
            <person name="Horton D.L."/>
            <person name="Alikhan N.F."/>
            <person name="Baker D."/>
            <person name="Gharbi K."/>
            <person name="Hall N."/>
            <person name="Watson M."/>
            <person name="Adriaenssens E.M."/>
            <person name="Foster-Nyarko E."/>
            <person name="Jarju S."/>
            <person name="Secka A."/>
            <person name="Antonio M."/>
            <person name="Oren A."/>
            <person name="Chaudhuri R.R."/>
            <person name="La Ragione R."/>
            <person name="Hildebrand F."/>
            <person name="Pallen M.J."/>
        </authorList>
    </citation>
    <scope>NUCLEOTIDE SEQUENCE</scope>
    <source>
        <strain evidence="3">CHK165-10780</strain>
    </source>
</reference>